<dbReference type="InParanoid" id="A0A3N1G941"/>
<dbReference type="InterPro" id="IPR003362">
    <property type="entry name" value="Bact_transf"/>
</dbReference>
<dbReference type="Proteomes" id="UP000276232">
    <property type="component" value="Unassembled WGS sequence"/>
</dbReference>
<keyword evidence="4 7" id="KW-0812">Transmembrane</keyword>
<dbReference type="Pfam" id="PF13727">
    <property type="entry name" value="CoA_binding_3"/>
    <property type="match status" value="1"/>
</dbReference>
<feature type="transmembrane region" description="Helical" evidence="7">
    <location>
        <begin position="66"/>
        <end position="91"/>
    </location>
</feature>
<dbReference type="Gene3D" id="3.40.50.720">
    <property type="entry name" value="NAD(P)-binding Rossmann-like Domain"/>
    <property type="match status" value="1"/>
</dbReference>
<sequence length="503" mass="54570">MASLVAPPTPRRAPAVLRRERVVEDVRDRGWVRRYTRRLPVLDAGAAFAAGLAAHAATFWDEGGLTAWLVHVFGDPALSVVLLPVLWVAVIASTRAYEARFLFSGPEELRRVAVAGVSTVAAVSTAAYVLGLSVERGYVVTAVPLALLLTLALRLAARHRVHVLRRSGRRTVPTLVVGRAEGVRDLVEQLALSPQQGMRVVGCCTTSSSLVDADGLVRELPVPVLGGMDDVVEVVRREGIATVAVLPCAEMDSRRLRRLGWRLEETTAELVVAPGIAEVAGPRVAIRPVAGLPLLHLERPELRGLHRVVKGGVDRVGALLAVLALAPVLVAVAVLVRTTSPGPVLYRQERVGADGRPFPMLKFRSMVDRADEELAALMAVNEGNGVLFKMKGDPRVTTVGRVLRRYSLDELPQLFNVLRGEMSLVGPRPPLASEVERYGEDMHRRFAVKPGITGLWQVSGRSHLSAEESERLDVRYVESWSPATDAMILWKTVGSVVRGKGAY</sequence>
<evidence type="ECO:0000256" key="4">
    <source>
        <dbReference type="ARBA" id="ARBA00022692"/>
    </source>
</evidence>
<keyword evidence="10" id="KW-1185">Reference proteome</keyword>
<keyword evidence="6 7" id="KW-0472">Membrane</keyword>
<dbReference type="RefSeq" id="WP_199720334.1">
    <property type="nucleotide sequence ID" value="NZ_RJKN01000010.1"/>
</dbReference>
<feature type="domain" description="Bacterial sugar transferase" evidence="8">
    <location>
        <begin position="312"/>
        <end position="497"/>
    </location>
</feature>
<dbReference type="AlphaFoldDB" id="A0A3N1G941"/>
<dbReference type="GO" id="GO:0016020">
    <property type="term" value="C:membrane"/>
    <property type="evidence" value="ECO:0007669"/>
    <property type="project" value="UniProtKB-SubCell"/>
</dbReference>
<evidence type="ECO:0000256" key="5">
    <source>
        <dbReference type="ARBA" id="ARBA00022989"/>
    </source>
</evidence>
<gene>
    <name evidence="9" type="ORF">EDC03_3213</name>
</gene>
<dbReference type="Pfam" id="PF02397">
    <property type="entry name" value="Bac_transf"/>
    <property type="match status" value="1"/>
</dbReference>
<evidence type="ECO:0000259" key="8">
    <source>
        <dbReference type="Pfam" id="PF02397"/>
    </source>
</evidence>
<evidence type="ECO:0000313" key="10">
    <source>
        <dbReference type="Proteomes" id="UP000276232"/>
    </source>
</evidence>
<comment type="similarity">
    <text evidence="2">Belongs to the bacterial sugar transferase family.</text>
</comment>
<evidence type="ECO:0000256" key="6">
    <source>
        <dbReference type="ARBA" id="ARBA00023136"/>
    </source>
</evidence>
<feature type="transmembrane region" description="Helical" evidence="7">
    <location>
        <begin position="316"/>
        <end position="336"/>
    </location>
</feature>
<evidence type="ECO:0000313" key="9">
    <source>
        <dbReference type="EMBL" id="ROP26743.1"/>
    </source>
</evidence>
<reference evidence="9 10" key="1">
    <citation type="journal article" date="2015" name="Stand. Genomic Sci.">
        <title>Genomic Encyclopedia of Bacterial and Archaeal Type Strains, Phase III: the genomes of soil and plant-associated and newly described type strains.</title>
        <authorList>
            <person name="Whitman W.B."/>
            <person name="Woyke T."/>
            <person name="Klenk H.P."/>
            <person name="Zhou Y."/>
            <person name="Lilburn T.G."/>
            <person name="Beck B.J."/>
            <person name="De Vos P."/>
            <person name="Vandamme P."/>
            <person name="Eisen J.A."/>
            <person name="Garrity G."/>
            <person name="Hugenholtz P."/>
            <person name="Kyrpides N.C."/>
        </authorList>
    </citation>
    <scope>NUCLEOTIDE SEQUENCE [LARGE SCALE GENOMIC DNA]</scope>
    <source>
        <strain evidence="9 10">CECT 7306</strain>
    </source>
</reference>
<dbReference type="PANTHER" id="PTHR30576">
    <property type="entry name" value="COLANIC BIOSYNTHESIS UDP-GLUCOSE LIPID CARRIER TRANSFERASE"/>
    <property type="match status" value="1"/>
</dbReference>
<proteinExistence type="inferred from homology"/>
<organism evidence="9 10">
    <name type="scientific">Pseudokineococcus lusitanus</name>
    <dbReference type="NCBI Taxonomy" id="763993"/>
    <lineage>
        <taxon>Bacteria</taxon>
        <taxon>Bacillati</taxon>
        <taxon>Actinomycetota</taxon>
        <taxon>Actinomycetes</taxon>
        <taxon>Kineosporiales</taxon>
        <taxon>Kineosporiaceae</taxon>
        <taxon>Pseudokineococcus</taxon>
    </lineage>
</organism>
<dbReference type="InterPro" id="IPR017475">
    <property type="entry name" value="EPS_sugar_tfrase"/>
</dbReference>
<name>A0A3N1G941_9ACTN</name>
<protein>
    <submittedName>
        <fullName evidence="9">Exopolysaccharide biosynthesis polyprenyl glycosylphosphotransferase</fullName>
    </submittedName>
</protein>
<feature type="transmembrane region" description="Helical" evidence="7">
    <location>
        <begin position="137"/>
        <end position="157"/>
    </location>
</feature>
<dbReference type="GO" id="GO:0016780">
    <property type="term" value="F:phosphotransferase activity, for other substituted phosphate groups"/>
    <property type="evidence" value="ECO:0007669"/>
    <property type="project" value="TreeGrafter"/>
</dbReference>
<feature type="transmembrane region" description="Helical" evidence="7">
    <location>
        <begin position="112"/>
        <end position="131"/>
    </location>
</feature>
<dbReference type="EMBL" id="RJKN01000010">
    <property type="protein sequence ID" value="ROP26743.1"/>
    <property type="molecule type" value="Genomic_DNA"/>
</dbReference>
<comment type="caution">
    <text evidence="9">The sequence shown here is derived from an EMBL/GenBank/DDBJ whole genome shotgun (WGS) entry which is preliminary data.</text>
</comment>
<dbReference type="NCBIfam" id="TIGR03025">
    <property type="entry name" value="EPS_sugtrans"/>
    <property type="match status" value="1"/>
</dbReference>
<comment type="subcellular location">
    <subcellularLocation>
        <location evidence="1">Membrane</location>
        <topology evidence="1">Multi-pass membrane protein</topology>
    </subcellularLocation>
</comment>
<evidence type="ECO:0000256" key="7">
    <source>
        <dbReference type="SAM" id="Phobius"/>
    </source>
</evidence>
<evidence type="ECO:0000256" key="3">
    <source>
        <dbReference type="ARBA" id="ARBA00022679"/>
    </source>
</evidence>
<accession>A0A3N1G941</accession>
<keyword evidence="3 9" id="KW-0808">Transferase</keyword>
<feature type="transmembrane region" description="Helical" evidence="7">
    <location>
        <begin position="39"/>
        <end position="60"/>
    </location>
</feature>
<dbReference type="PANTHER" id="PTHR30576:SF10">
    <property type="entry name" value="SLL5057 PROTEIN"/>
    <property type="match status" value="1"/>
</dbReference>
<evidence type="ECO:0000256" key="2">
    <source>
        <dbReference type="ARBA" id="ARBA00006464"/>
    </source>
</evidence>
<evidence type="ECO:0000256" key="1">
    <source>
        <dbReference type="ARBA" id="ARBA00004141"/>
    </source>
</evidence>
<keyword evidence="5 7" id="KW-1133">Transmembrane helix</keyword>